<feature type="domain" description="C2H2-type" evidence="11">
    <location>
        <begin position="548"/>
        <end position="576"/>
    </location>
</feature>
<gene>
    <name evidence="13" type="ORF">KR093_010711</name>
</gene>
<evidence type="ECO:0000256" key="2">
    <source>
        <dbReference type="ARBA" id="ARBA00022723"/>
    </source>
</evidence>
<dbReference type="GO" id="GO:0000978">
    <property type="term" value="F:RNA polymerase II cis-regulatory region sequence-specific DNA binding"/>
    <property type="evidence" value="ECO:0007669"/>
    <property type="project" value="TreeGrafter"/>
</dbReference>
<evidence type="ECO:0000313" key="13">
    <source>
        <dbReference type="EMBL" id="KAH8372237.1"/>
    </source>
</evidence>
<feature type="binding site" evidence="9">
    <location>
        <position position="4"/>
    </location>
    <ligand>
        <name>Zn(2+)</name>
        <dbReference type="ChEBI" id="CHEBI:29105"/>
    </ligand>
</feature>
<dbReference type="InterPro" id="IPR036236">
    <property type="entry name" value="Znf_C2H2_sf"/>
</dbReference>
<dbReference type="Gene3D" id="3.30.160.60">
    <property type="entry name" value="Classic Zinc Finger"/>
    <property type="match status" value="5"/>
</dbReference>
<dbReference type="GO" id="GO:0005634">
    <property type="term" value="C:nucleus"/>
    <property type="evidence" value="ECO:0007669"/>
    <property type="project" value="UniProtKB-SubCell"/>
</dbReference>
<keyword evidence="14" id="KW-1185">Reference proteome</keyword>
<dbReference type="SUPFAM" id="SSF57667">
    <property type="entry name" value="beta-beta-alpha zinc fingers"/>
    <property type="match status" value="4"/>
</dbReference>
<evidence type="ECO:0000256" key="9">
    <source>
        <dbReference type="PROSITE-ProRule" id="PRU01263"/>
    </source>
</evidence>
<dbReference type="SMART" id="SM00355">
    <property type="entry name" value="ZnF_C2H2"/>
    <property type="match status" value="10"/>
</dbReference>
<dbReference type="AlphaFoldDB" id="A0AAD4K224"/>
<dbReference type="SUPFAM" id="SSF57716">
    <property type="entry name" value="Glucocorticoid receptor-like (DNA-binding domain)"/>
    <property type="match status" value="1"/>
</dbReference>
<feature type="binding site" evidence="9">
    <location>
        <position position="52"/>
    </location>
    <ligand>
        <name>Zn(2+)</name>
        <dbReference type="ChEBI" id="CHEBI:29105"/>
    </ligand>
</feature>
<organism evidence="13 14">
    <name type="scientific">Drosophila rubida</name>
    <dbReference type="NCBI Taxonomy" id="30044"/>
    <lineage>
        <taxon>Eukaryota</taxon>
        <taxon>Metazoa</taxon>
        <taxon>Ecdysozoa</taxon>
        <taxon>Arthropoda</taxon>
        <taxon>Hexapoda</taxon>
        <taxon>Insecta</taxon>
        <taxon>Pterygota</taxon>
        <taxon>Neoptera</taxon>
        <taxon>Endopterygota</taxon>
        <taxon>Diptera</taxon>
        <taxon>Brachycera</taxon>
        <taxon>Muscomorpha</taxon>
        <taxon>Ephydroidea</taxon>
        <taxon>Drosophilidae</taxon>
        <taxon>Drosophila</taxon>
    </lineage>
</organism>
<dbReference type="EMBL" id="JAJJHW010002585">
    <property type="protein sequence ID" value="KAH8372237.1"/>
    <property type="molecule type" value="Genomic_DNA"/>
</dbReference>
<dbReference type="Proteomes" id="UP001200034">
    <property type="component" value="Unassembled WGS sequence"/>
</dbReference>
<feature type="region of interest" description="Disordered" evidence="10">
    <location>
        <begin position="187"/>
        <end position="238"/>
    </location>
</feature>
<feature type="compositionally biased region" description="Basic residues" evidence="10">
    <location>
        <begin position="198"/>
        <end position="212"/>
    </location>
</feature>
<keyword evidence="5 9" id="KW-0862">Zinc</keyword>
<dbReference type="PANTHER" id="PTHR24404">
    <property type="entry name" value="ZINC FINGER PROTEIN"/>
    <property type="match status" value="1"/>
</dbReference>
<dbReference type="FunFam" id="3.30.160.60:FF:000145">
    <property type="entry name" value="Zinc finger protein 574"/>
    <property type="match status" value="1"/>
</dbReference>
<evidence type="ECO:0000256" key="10">
    <source>
        <dbReference type="SAM" id="MobiDB-lite"/>
    </source>
</evidence>
<feature type="region of interest" description="Disordered" evidence="10">
    <location>
        <begin position="648"/>
        <end position="681"/>
    </location>
</feature>
<feature type="domain" description="C2H2-type" evidence="11">
    <location>
        <begin position="389"/>
        <end position="416"/>
    </location>
</feature>
<dbReference type="Gene3D" id="3.40.1800.20">
    <property type="match status" value="1"/>
</dbReference>
<dbReference type="PROSITE" id="PS51915">
    <property type="entry name" value="ZAD"/>
    <property type="match status" value="1"/>
</dbReference>
<dbReference type="InterPro" id="IPR013087">
    <property type="entry name" value="Znf_C2H2_type"/>
</dbReference>
<dbReference type="PANTHER" id="PTHR24404:SF114">
    <property type="entry name" value="KLUMPFUSS, ISOFORM B-RELATED"/>
    <property type="match status" value="1"/>
</dbReference>
<evidence type="ECO:0000256" key="7">
    <source>
        <dbReference type="ARBA" id="ARBA00023242"/>
    </source>
</evidence>
<evidence type="ECO:0000259" key="11">
    <source>
        <dbReference type="PROSITE" id="PS50157"/>
    </source>
</evidence>
<feature type="domain" description="C2H2-type" evidence="11">
    <location>
        <begin position="605"/>
        <end position="633"/>
    </location>
</feature>
<feature type="domain" description="C2H2-type" evidence="11">
    <location>
        <begin position="455"/>
        <end position="483"/>
    </location>
</feature>
<keyword evidence="2 9" id="KW-0479">Metal-binding</keyword>
<evidence type="ECO:0000256" key="8">
    <source>
        <dbReference type="PROSITE-ProRule" id="PRU00042"/>
    </source>
</evidence>
<dbReference type="PROSITE" id="PS50157">
    <property type="entry name" value="ZINC_FINGER_C2H2_2"/>
    <property type="match status" value="7"/>
</dbReference>
<evidence type="ECO:0008006" key="15">
    <source>
        <dbReference type="Google" id="ProtNLM"/>
    </source>
</evidence>
<feature type="binding site" evidence="9">
    <location>
        <position position="55"/>
    </location>
    <ligand>
        <name>Zn(2+)</name>
        <dbReference type="ChEBI" id="CHEBI:29105"/>
    </ligand>
</feature>
<feature type="domain" description="C2H2-type" evidence="11">
    <location>
        <begin position="424"/>
        <end position="452"/>
    </location>
</feature>
<accession>A0AAD4K224</accession>
<evidence type="ECO:0000256" key="4">
    <source>
        <dbReference type="ARBA" id="ARBA00022771"/>
    </source>
</evidence>
<evidence type="ECO:0000256" key="1">
    <source>
        <dbReference type="ARBA" id="ARBA00004123"/>
    </source>
</evidence>
<dbReference type="GO" id="GO:0003700">
    <property type="term" value="F:DNA-binding transcription factor activity"/>
    <property type="evidence" value="ECO:0007669"/>
    <property type="project" value="TreeGrafter"/>
</dbReference>
<dbReference type="InterPro" id="IPR050589">
    <property type="entry name" value="Ikaros_C2H2-ZF"/>
</dbReference>
<feature type="compositionally biased region" description="Acidic residues" evidence="10">
    <location>
        <begin position="254"/>
        <end position="267"/>
    </location>
</feature>
<feature type="domain" description="C2H2-type" evidence="11">
    <location>
        <begin position="577"/>
        <end position="604"/>
    </location>
</feature>
<feature type="binding site" evidence="9">
    <location>
        <position position="7"/>
    </location>
    <ligand>
        <name>Zn(2+)</name>
        <dbReference type="ChEBI" id="CHEBI:29105"/>
    </ligand>
</feature>
<comment type="caution">
    <text evidence="13">The sequence shown here is derived from an EMBL/GenBank/DDBJ whole genome shotgun (WGS) entry which is preliminary data.</text>
</comment>
<dbReference type="GO" id="GO:0006357">
    <property type="term" value="P:regulation of transcription by RNA polymerase II"/>
    <property type="evidence" value="ECO:0007669"/>
    <property type="project" value="TreeGrafter"/>
</dbReference>
<dbReference type="PROSITE" id="PS00028">
    <property type="entry name" value="ZINC_FINGER_C2H2_1"/>
    <property type="match status" value="8"/>
</dbReference>
<feature type="compositionally biased region" description="Polar residues" evidence="10">
    <location>
        <begin position="660"/>
        <end position="681"/>
    </location>
</feature>
<evidence type="ECO:0000256" key="5">
    <source>
        <dbReference type="ARBA" id="ARBA00022833"/>
    </source>
</evidence>
<dbReference type="Pfam" id="PF07776">
    <property type="entry name" value="zf-AD"/>
    <property type="match status" value="1"/>
</dbReference>
<evidence type="ECO:0000256" key="6">
    <source>
        <dbReference type="ARBA" id="ARBA00023125"/>
    </source>
</evidence>
<keyword evidence="6" id="KW-0238">DNA-binding</keyword>
<feature type="domain" description="ZAD" evidence="12">
    <location>
        <begin position="2"/>
        <end position="79"/>
    </location>
</feature>
<evidence type="ECO:0000313" key="14">
    <source>
        <dbReference type="Proteomes" id="UP001200034"/>
    </source>
</evidence>
<feature type="region of interest" description="Disordered" evidence="10">
    <location>
        <begin position="250"/>
        <end position="276"/>
    </location>
</feature>
<keyword evidence="3" id="KW-0677">Repeat</keyword>
<evidence type="ECO:0000256" key="3">
    <source>
        <dbReference type="ARBA" id="ARBA00022737"/>
    </source>
</evidence>
<keyword evidence="4 8" id="KW-0863">Zinc-finger</keyword>
<name>A0AAD4K224_9MUSC</name>
<feature type="domain" description="C2H2-type" evidence="11">
    <location>
        <begin position="484"/>
        <end position="512"/>
    </location>
</feature>
<dbReference type="Pfam" id="PF00096">
    <property type="entry name" value="zf-C2H2"/>
    <property type="match status" value="5"/>
</dbReference>
<comment type="subcellular location">
    <subcellularLocation>
        <location evidence="1">Nucleus</location>
    </subcellularLocation>
</comment>
<sequence length="681" mass="78305">MAACVLCFERCKIGQSYKIFSEEGLRLNIYKTINKHFWLELNIATGISEEICKQCWECVNSFNAFYQRVYLVHQERRELKDVPIEFCVATEAAANPLALGTELDALDEEFFATGSIKVEVNELEPLPKLEVLEQPATEETKAIKRAAAADTPTTAKRRIKREQQTLFSDSDGDIPLAEFLDIKQNGKAVHAETPAKGRQLRRSTRGRGRPPKNPKTPPESPPASLKKEVDSDDELDNLDNDMEFVPAEAVLGTDDSESSSESSDSDTGDSLPDFVPEERFAEIPKRVVVKPKKYRKRPKPLVPPVRMSREEIEKRKAQQTEFDEIIFDFFKKLPCHICNVLVRNFGDMRRHQRMSHHMESGFISCCGRKFHMRRALAEHVLVHKNPEHFMCTQCSRVFQDSKSLETHELTHTNPKTDTKEKRTYQCDKCPKFFTTKAAVEYHNASKHVPKSDFKYTCPECNKKVPTERKLKEHLRYMHDPETAIICDKCGKTLRSQANLKKHHELEHSDTPRPKPDPVQCEICGTWLRHMSGLKQHMSTVHEPPGEEHRCHICNKKSTNSRALKRHIYHNHQCERKFRCTMCEKAFKRPQDLREHTSTHTGEVLYTCPNCPQTFFSNANMYKHRQRLHRAEWEADRKKPLPPNIMQQAVGATSAMKKRQSTNAGPGLFTQTDEAAASSNKQ</sequence>
<reference evidence="13" key="1">
    <citation type="journal article" date="2021" name="Mol. Ecol. Resour.">
        <title>Phylogenomic analyses of the genus Drosophila reveals genomic signals of climate adaptation.</title>
        <authorList>
            <person name="Li F."/>
            <person name="Rane R.V."/>
            <person name="Luria V."/>
            <person name="Xiong Z."/>
            <person name="Chen J."/>
            <person name="Li Z."/>
            <person name="Catullo R.A."/>
            <person name="Griffin P.C."/>
            <person name="Schiffer M."/>
            <person name="Pearce S."/>
            <person name="Lee S.F."/>
            <person name="McElroy K."/>
            <person name="Stocker A."/>
            <person name="Shirriffs J."/>
            <person name="Cockerell F."/>
            <person name="Coppin C."/>
            <person name="Sgro C.M."/>
            <person name="Karger A."/>
            <person name="Cain J.W."/>
            <person name="Weber J.A."/>
            <person name="Santpere G."/>
            <person name="Kirschner M.W."/>
            <person name="Hoffmann A.A."/>
            <person name="Oakeshott J.G."/>
            <person name="Zhang G."/>
        </authorList>
    </citation>
    <scope>NUCLEOTIDE SEQUENCE</scope>
    <source>
        <strain evidence="13">BGI-SZ-2011g</strain>
    </source>
</reference>
<dbReference type="GO" id="GO:0008270">
    <property type="term" value="F:zinc ion binding"/>
    <property type="evidence" value="ECO:0007669"/>
    <property type="project" value="UniProtKB-UniRule"/>
</dbReference>
<dbReference type="InterPro" id="IPR012934">
    <property type="entry name" value="Znf_AD"/>
</dbReference>
<proteinExistence type="predicted"/>
<evidence type="ECO:0000259" key="12">
    <source>
        <dbReference type="PROSITE" id="PS51915"/>
    </source>
</evidence>
<protein>
    <recommendedName>
        <fullName evidence="15">Transcription factor grauzone</fullName>
    </recommendedName>
</protein>
<dbReference type="SMART" id="SM00868">
    <property type="entry name" value="zf-AD"/>
    <property type="match status" value="1"/>
</dbReference>
<keyword evidence="7" id="KW-0539">Nucleus</keyword>